<evidence type="ECO:0000256" key="23">
    <source>
        <dbReference type="ARBA" id="ARBA00066324"/>
    </source>
</evidence>
<name>Q7RIY8_PLAYO</name>
<dbReference type="GO" id="GO:0005737">
    <property type="term" value="C:cytoplasm"/>
    <property type="evidence" value="ECO:0007669"/>
    <property type="project" value="UniProtKB-SubCell"/>
</dbReference>
<dbReference type="EC" id="2.4.2.22" evidence="23"/>
<comment type="similarity">
    <text evidence="5">Belongs to the purine/pyrimidine phosphoribosyltransferase family.</text>
</comment>
<evidence type="ECO:0000256" key="10">
    <source>
        <dbReference type="ARBA" id="ARBA00022553"/>
    </source>
</evidence>
<keyword evidence="30" id="KW-1185">Reference proteome</keyword>
<proteinExistence type="inferred from homology"/>
<comment type="catalytic activity">
    <reaction evidence="19">
        <text>IMP + diphosphate = hypoxanthine + 5-phospho-alpha-D-ribose 1-diphosphate</text>
        <dbReference type="Rhea" id="RHEA:17973"/>
        <dbReference type="ChEBI" id="CHEBI:17368"/>
        <dbReference type="ChEBI" id="CHEBI:33019"/>
        <dbReference type="ChEBI" id="CHEBI:58017"/>
        <dbReference type="ChEBI" id="CHEBI:58053"/>
        <dbReference type="EC" id="2.4.2.8"/>
    </reaction>
    <physiologicalReaction direction="right-to-left" evidence="19">
        <dbReference type="Rhea" id="RHEA:17975"/>
    </physiologicalReaction>
</comment>
<keyword evidence="15" id="KW-0547">Nucleotide-binding</keyword>
<dbReference type="InterPro" id="IPR005846">
    <property type="entry name" value="A-D-PHexomutase_a/b/a-III"/>
</dbReference>
<keyword evidence="11 29" id="KW-0328">Glycosyltransferase</keyword>
<dbReference type="GO" id="GO:0000166">
    <property type="term" value="F:nucleotide binding"/>
    <property type="evidence" value="ECO:0007669"/>
    <property type="project" value="UniProtKB-KW"/>
</dbReference>
<dbReference type="PROSITE" id="PS00710">
    <property type="entry name" value="PGM_PMM"/>
    <property type="match status" value="1"/>
</dbReference>
<feature type="domain" description="Alpha-D-phosphohexomutase alpha/beta/alpha" evidence="28">
    <location>
        <begin position="337"/>
        <end position="442"/>
    </location>
</feature>
<dbReference type="FunFam" id="3.40.50.2020:FF:000064">
    <property type="entry name" value="Hypoxanthine phosphoribosyltransferase"/>
    <property type="match status" value="1"/>
</dbReference>
<sequence>MNKIKNPELLKSIELWNLFSKPKYLSDQTEEVINNYNEEELNKLFLKRLNFGTAGLRGKMGVGFNAMNVVTIIQTTQGLCEYLINKYGINLCKNRGIIFGFDGRHNSESFSHVAASVCLSKGFRVYLFGQTVATPILCYSSFKKNCLCGVMITASHNPKIDNGYKLYDENGAQIIPPVDKNISNCILDNLKPWNDIYEYLNEDFYLKDKSLVEDIYHEMYDMFTSDLKNEFNFSCYRNSRTKLVIVYSPMHGVGRKFVQKIMQIVGYNNLLTVPQQALPDADFPTVTFPNPEEKGALNLSIELADLVNSPLVVANDPDADRFACAEKYNNKWKIFSGDELGIIFAYFIMKQYEKKNIDKSKHVFLCTIVCSRMLKMLCQKYGYMYDETLTGFKWLINKAIEYNDNNYNTLYCYEEALGHALTKHVRDKCGISALAYWVEMAVYLYENNLTFHQYLENIRKEIGYFVSNNGYYTVFDSNDVASIFDEFRSNGNYKQQLASYKILHIRDLTTGYDSQTSDKKSLIAPTPDSQNITLYFENTAIVTIRASGTEPKVKWYGEISRETYEEAKNDIDKLIDEVMPVFMQPDKYNVKRFLSYKCKYKENKLYILYKAYFKLYTYILEYNIQCLLAFSILLKTNIYIKMKIPNNPGAGELGYEPVMIKDDDGYEFDSFVIPDHYKGYLKRILIPNGLIKSRVERMAFDISRTYNGEEFHLVCLLKGSRSFFTSLLKYLDRIHNYYIGDASTNSYREHYVRVKSYCNTQSTGRLEIVSEDLSCLKGKNVLIVEDIIDTGNTLTKFCEYLKKFEPKTIAVSALYIKRTPVWNGFKADFTGFSVPNFFIVGCGLDYNENFRDLNHVCIIGDEGIKSFMQPSS</sequence>
<comment type="subcellular location">
    <subcellularLocation>
        <location evidence="2">Cytoplasm</location>
    </subcellularLocation>
</comment>
<comment type="cofactor">
    <cofactor evidence="1">
        <name>Mg(2+)</name>
        <dbReference type="ChEBI" id="CHEBI:18420"/>
    </cofactor>
</comment>
<evidence type="ECO:0000256" key="1">
    <source>
        <dbReference type="ARBA" id="ARBA00001946"/>
    </source>
</evidence>
<evidence type="ECO:0000313" key="30">
    <source>
        <dbReference type="Proteomes" id="UP000008553"/>
    </source>
</evidence>
<evidence type="ECO:0000256" key="15">
    <source>
        <dbReference type="ARBA" id="ARBA00022741"/>
    </source>
</evidence>
<feature type="domain" description="Alpha-D-phosphohexomutase alpha/beta/alpha" evidence="26">
    <location>
        <begin position="49"/>
        <end position="188"/>
    </location>
</feature>
<dbReference type="Gene3D" id="3.40.50.2020">
    <property type="match status" value="1"/>
</dbReference>
<dbReference type="GO" id="GO:0008973">
    <property type="term" value="F:phosphopentomutase activity"/>
    <property type="evidence" value="ECO:0007669"/>
    <property type="project" value="TreeGrafter"/>
</dbReference>
<dbReference type="SUPFAM" id="SSF55957">
    <property type="entry name" value="Phosphoglucomutase, C-terminal domain"/>
    <property type="match status" value="1"/>
</dbReference>
<evidence type="ECO:0000313" key="29">
    <source>
        <dbReference type="EMBL" id="EAA15195.1"/>
    </source>
</evidence>
<dbReference type="GO" id="GO:0000287">
    <property type="term" value="F:magnesium ion binding"/>
    <property type="evidence" value="ECO:0007669"/>
    <property type="project" value="InterPro"/>
</dbReference>
<dbReference type="InParanoid" id="Q7RIY8"/>
<dbReference type="Gene3D" id="3.40.120.10">
    <property type="entry name" value="Alpha-D-Glucose-1,6-Bisphosphate, subunit A, domain 3"/>
    <property type="match status" value="3"/>
</dbReference>
<dbReference type="GO" id="GO:0006166">
    <property type="term" value="P:purine ribonucleoside salvage"/>
    <property type="evidence" value="ECO:0007669"/>
    <property type="project" value="UniProtKB-KW"/>
</dbReference>
<dbReference type="InterPro" id="IPR016066">
    <property type="entry name" value="A-D-PHexomutase_CS"/>
</dbReference>
<evidence type="ECO:0000256" key="3">
    <source>
        <dbReference type="ARBA" id="ARBA00004669"/>
    </source>
</evidence>
<dbReference type="Proteomes" id="UP000008553">
    <property type="component" value="Unassembled WGS sequence"/>
</dbReference>
<dbReference type="Pfam" id="PF00156">
    <property type="entry name" value="Pribosyltran"/>
    <property type="match status" value="1"/>
</dbReference>
<dbReference type="AlphaFoldDB" id="Q7RIY8"/>
<accession>Q7RIY8</accession>
<dbReference type="GO" id="GO:0005634">
    <property type="term" value="C:nucleus"/>
    <property type="evidence" value="ECO:0007669"/>
    <property type="project" value="TreeGrafter"/>
</dbReference>
<comment type="subunit">
    <text evidence="7">Homotetramer.</text>
</comment>
<comment type="pathway">
    <text evidence="22">Purine metabolism; XMP biosynthesis via salvage pathway; XMP from xanthine: step 1/1.</text>
</comment>
<comment type="similarity">
    <text evidence="6">Belongs to the phosphohexose mutase family.</text>
</comment>
<dbReference type="EC" id="2.4.2.8" evidence="8"/>
<evidence type="ECO:0000256" key="5">
    <source>
        <dbReference type="ARBA" id="ARBA00008391"/>
    </source>
</evidence>
<dbReference type="InterPro" id="IPR005845">
    <property type="entry name" value="A-D-PHexomutase_a/b/a-II"/>
</dbReference>
<comment type="caution">
    <text evidence="29">The sequence shown here is derived from an EMBL/GenBank/DDBJ whole genome shotgun (WGS) entry which is preliminary data.</text>
</comment>
<evidence type="ECO:0000256" key="22">
    <source>
        <dbReference type="ARBA" id="ARBA00060716"/>
    </source>
</evidence>
<comment type="catalytic activity">
    <reaction evidence="18">
        <text>GMP + diphosphate = guanine + 5-phospho-alpha-D-ribose 1-diphosphate</text>
        <dbReference type="Rhea" id="RHEA:25424"/>
        <dbReference type="ChEBI" id="CHEBI:16235"/>
        <dbReference type="ChEBI" id="CHEBI:33019"/>
        <dbReference type="ChEBI" id="CHEBI:58017"/>
        <dbReference type="ChEBI" id="CHEBI:58115"/>
        <dbReference type="EC" id="2.4.2.8"/>
    </reaction>
    <physiologicalReaction direction="right-to-left" evidence="18">
        <dbReference type="Rhea" id="RHEA:25426"/>
    </physiologicalReaction>
</comment>
<keyword evidence="9" id="KW-0963">Cytoplasm</keyword>
<keyword evidence="10" id="KW-0597">Phosphoprotein</keyword>
<dbReference type="STRING" id="73239.Q7RIY8"/>
<evidence type="ECO:0000256" key="11">
    <source>
        <dbReference type="ARBA" id="ARBA00022676"/>
    </source>
</evidence>
<dbReference type="EMBL" id="AABL01001002">
    <property type="protein sequence ID" value="EAA15195.1"/>
    <property type="molecule type" value="Genomic_DNA"/>
</dbReference>
<dbReference type="GO" id="GO:0000310">
    <property type="term" value="F:xanthine phosphoribosyltransferase activity"/>
    <property type="evidence" value="ECO:0007669"/>
    <property type="project" value="UniProtKB-EC"/>
</dbReference>
<dbReference type="PANTHER" id="PTHR45745:SF1">
    <property type="entry name" value="PHOSPHOGLUCOMUTASE 2B-RELATED"/>
    <property type="match status" value="1"/>
</dbReference>
<evidence type="ECO:0000256" key="21">
    <source>
        <dbReference type="ARBA" id="ARBA00054537"/>
    </source>
</evidence>
<evidence type="ECO:0000256" key="18">
    <source>
        <dbReference type="ARBA" id="ARBA00048811"/>
    </source>
</evidence>
<protein>
    <recommendedName>
        <fullName evidence="24">Hypoxanthine-guanine-xanthine phosphoribosyltransferase</fullName>
        <ecNumber evidence="23">2.4.2.22</ecNumber>
        <ecNumber evidence="8">2.4.2.8</ecNumber>
    </recommendedName>
</protein>
<evidence type="ECO:0000259" key="28">
    <source>
        <dbReference type="Pfam" id="PF02880"/>
    </source>
</evidence>
<dbReference type="InterPro" id="IPR005904">
    <property type="entry name" value="Hxn_phspho_trans"/>
</dbReference>
<keyword evidence="16" id="KW-0460">Magnesium</keyword>
<dbReference type="InterPro" id="IPR000836">
    <property type="entry name" value="PRTase_dom"/>
</dbReference>
<evidence type="ECO:0000256" key="4">
    <source>
        <dbReference type="ARBA" id="ARBA00004676"/>
    </source>
</evidence>
<dbReference type="NCBIfam" id="TIGR01203">
    <property type="entry name" value="HGPRTase"/>
    <property type="match status" value="1"/>
</dbReference>
<keyword evidence="14" id="KW-0660">Purine salvage</keyword>
<dbReference type="CDD" id="cd06223">
    <property type="entry name" value="PRTases_typeI"/>
    <property type="match status" value="1"/>
</dbReference>
<evidence type="ECO:0000256" key="19">
    <source>
        <dbReference type="ARBA" id="ARBA00049402"/>
    </source>
</evidence>
<evidence type="ECO:0000256" key="12">
    <source>
        <dbReference type="ARBA" id="ARBA00022679"/>
    </source>
</evidence>
<comment type="catalytic activity">
    <reaction evidence="20">
        <text>XMP + diphosphate = xanthine + 5-phospho-alpha-D-ribose 1-diphosphate</text>
        <dbReference type="Rhea" id="RHEA:10800"/>
        <dbReference type="ChEBI" id="CHEBI:17712"/>
        <dbReference type="ChEBI" id="CHEBI:33019"/>
        <dbReference type="ChEBI" id="CHEBI:57464"/>
        <dbReference type="ChEBI" id="CHEBI:58017"/>
        <dbReference type="EC" id="2.4.2.22"/>
    </reaction>
    <physiologicalReaction direction="right-to-left" evidence="20">
        <dbReference type="Rhea" id="RHEA:10802"/>
    </physiologicalReaction>
</comment>
<evidence type="ECO:0000256" key="24">
    <source>
        <dbReference type="ARBA" id="ARBA00073742"/>
    </source>
</evidence>
<keyword evidence="17" id="KW-0413">Isomerase</keyword>
<keyword evidence="13" id="KW-0479">Metal-binding</keyword>
<reference evidence="29 30" key="1">
    <citation type="journal article" date="2002" name="Nature">
        <title>Genome sequence and comparative analysis of the model rodent malaria parasite Plasmodium yoelii yoelii.</title>
        <authorList>
            <person name="Carlton J.M."/>
            <person name="Angiuoli S.V."/>
            <person name="Suh B.B."/>
            <person name="Kooij T.W."/>
            <person name="Pertea M."/>
            <person name="Silva J.C."/>
            <person name="Ermolaeva M.D."/>
            <person name="Allen J.E."/>
            <person name="Selengut J.D."/>
            <person name="Koo H.L."/>
            <person name="Peterson J.D."/>
            <person name="Pop M."/>
            <person name="Kosack D.S."/>
            <person name="Shumway M.F."/>
            <person name="Bidwell S.L."/>
            <person name="Shallom S.J."/>
            <person name="van Aken S.E."/>
            <person name="Riedmuller S.B."/>
            <person name="Feldblyum T.V."/>
            <person name="Cho J.K."/>
            <person name="Quackenbush J."/>
            <person name="Sedegah M."/>
            <person name="Shoaibi A."/>
            <person name="Cummings L.M."/>
            <person name="Florens L."/>
            <person name="Yates J.R."/>
            <person name="Raine J.D."/>
            <person name="Sinden R.E."/>
            <person name="Harris M.A."/>
            <person name="Cunningham D.A."/>
            <person name="Preiser P.R."/>
            <person name="Bergman L.W."/>
            <person name="Vaidya A.B."/>
            <person name="van Lin L.H."/>
            <person name="Janse C.J."/>
            <person name="Waters A.P."/>
            <person name="Smith H.O."/>
            <person name="White O.R."/>
            <person name="Salzberg S.L."/>
            <person name="Venter J.C."/>
            <person name="Fraser C.M."/>
            <person name="Hoffman S.L."/>
            <person name="Gardner M.J."/>
            <person name="Carucci D.J."/>
        </authorList>
    </citation>
    <scope>NUCLEOTIDE SEQUENCE [LARGE SCALE GENOMIC DNA]</scope>
    <source>
        <strain evidence="29 30">17XNL</strain>
    </source>
</reference>
<evidence type="ECO:0000259" key="27">
    <source>
        <dbReference type="Pfam" id="PF02879"/>
    </source>
</evidence>
<dbReference type="InterPro" id="IPR036900">
    <property type="entry name" value="A-D-PHexomutase_C_sf"/>
</dbReference>
<dbReference type="InterPro" id="IPR005844">
    <property type="entry name" value="A-D-PHexomutase_a/b/a-I"/>
</dbReference>
<dbReference type="KEGG" id="pyo:PY17X_1214000"/>
<evidence type="ECO:0000256" key="6">
    <source>
        <dbReference type="ARBA" id="ARBA00010231"/>
    </source>
</evidence>
<dbReference type="GO" id="GO:0005975">
    <property type="term" value="P:carbohydrate metabolic process"/>
    <property type="evidence" value="ECO:0007669"/>
    <property type="project" value="InterPro"/>
</dbReference>
<dbReference type="CDD" id="cd05799">
    <property type="entry name" value="PGM2"/>
    <property type="match status" value="1"/>
</dbReference>
<dbReference type="Pfam" id="PF02880">
    <property type="entry name" value="PGM_PMM_III"/>
    <property type="match status" value="1"/>
</dbReference>
<evidence type="ECO:0000256" key="17">
    <source>
        <dbReference type="ARBA" id="ARBA00023235"/>
    </source>
</evidence>
<dbReference type="InterPro" id="IPR029057">
    <property type="entry name" value="PRTase-like"/>
</dbReference>
<feature type="domain" description="Alpha-D-phosphohexomutase alpha/beta/alpha" evidence="27">
    <location>
        <begin position="223"/>
        <end position="327"/>
    </location>
</feature>
<evidence type="ECO:0000259" key="25">
    <source>
        <dbReference type="Pfam" id="PF00156"/>
    </source>
</evidence>
<dbReference type="PaxDb" id="73239-Q7RIY8"/>
<feature type="domain" description="Phosphoribosyltransferase" evidence="25">
    <location>
        <begin position="690"/>
        <end position="846"/>
    </location>
</feature>
<dbReference type="SUPFAM" id="SSF53738">
    <property type="entry name" value="Phosphoglucomutase, first 3 domains"/>
    <property type="match status" value="3"/>
</dbReference>
<organism evidence="29 30">
    <name type="scientific">Plasmodium yoelii yoelii</name>
    <dbReference type="NCBI Taxonomy" id="73239"/>
    <lineage>
        <taxon>Eukaryota</taxon>
        <taxon>Sar</taxon>
        <taxon>Alveolata</taxon>
        <taxon>Apicomplexa</taxon>
        <taxon>Aconoidasida</taxon>
        <taxon>Haemosporida</taxon>
        <taxon>Plasmodiidae</taxon>
        <taxon>Plasmodium</taxon>
        <taxon>Plasmodium (Vinckeia)</taxon>
    </lineage>
</organism>
<evidence type="ECO:0000256" key="7">
    <source>
        <dbReference type="ARBA" id="ARBA00011881"/>
    </source>
</evidence>
<evidence type="ECO:0000256" key="20">
    <source>
        <dbReference type="ARBA" id="ARBA00052714"/>
    </source>
</evidence>
<dbReference type="GO" id="GO:0004422">
    <property type="term" value="F:hypoxanthine phosphoribosyltransferase activity"/>
    <property type="evidence" value="ECO:0007669"/>
    <property type="project" value="InterPro"/>
</dbReference>
<evidence type="ECO:0000256" key="9">
    <source>
        <dbReference type="ARBA" id="ARBA00022490"/>
    </source>
</evidence>
<dbReference type="Pfam" id="PF02879">
    <property type="entry name" value="PGM_PMM_II"/>
    <property type="match status" value="1"/>
</dbReference>
<keyword evidence="12" id="KW-0808">Transferase</keyword>
<dbReference type="FunCoup" id="Q7RIY8">
    <property type="interactions" value="117"/>
</dbReference>
<evidence type="ECO:0000256" key="2">
    <source>
        <dbReference type="ARBA" id="ARBA00004496"/>
    </source>
</evidence>
<evidence type="ECO:0000256" key="13">
    <source>
        <dbReference type="ARBA" id="ARBA00022723"/>
    </source>
</evidence>
<comment type="pathway">
    <text evidence="4">Purine metabolism; GMP biosynthesis via salvage pathway; GMP from guanine: step 1/1.</text>
</comment>
<dbReference type="PANTHER" id="PTHR45745">
    <property type="entry name" value="PHOSPHOMANNOMUTASE 45A"/>
    <property type="match status" value="1"/>
</dbReference>
<evidence type="ECO:0000256" key="16">
    <source>
        <dbReference type="ARBA" id="ARBA00022842"/>
    </source>
</evidence>
<comment type="pathway">
    <text evidence="3">Purine metabolism; IMP biosynthesis via salvage pathway; IMP from hypoxanthine: step 1/1.</text>
</comment>
<comment type="function">
    <text evidence="21">Catalyzes the transfer of a ribosyl phosphate group from 5-phosphoribose 1-diphosphate to the N(9) of hypoxanthine, guanine or xanthine, leading to IMP, GMP and XMP, respectively. Plays a central role in the generation of purine nucleotides through the purine salvage pathway.</text>
</comment>
<dbReference type="SUPFAM" id="SSF53271">
    <property type="entry name" value="PRTase-like"/>
    <property type="match status" value="1"/>
</dbReference>
<gene>
    <name evidence="29" type="ORF">PY03478</name>
</gene>
<evidence type="ECO:0000256" key="14">
    <source>
        <dbReference type="ARBA" id="ARBA00022726"/>
    </source>
</evidence>
<evidence type="ECO:0000259" key="26">
    <source>
        <dbReference type="Pfam" id="PF02878"/>
    </source>
</evidence>
<dbReference type="InterPro" id="IPR016055">
    <property type="entry name" value="A-D-PHexomutase_a/b/a-I/II/III"/>
</dbReference>
<dbReference type="Pfam" id="PF02878">
    <property type="entry name" value="PGM_PMM_I"/>
    <property type="match status" value="1"/>
</dbReference>
<evidence type="ECO:0000256" key="8">
    <source>
        <dbReference type="ARBA" id="ARBA00011895"/>
    </source>
</evidence>